<evidence type="ECO:0000313" key="5">
    <source>
        <dbReference type="EMBL" id="PVU61552.1"/>
    </source>
</evidence>
<reference evidence="23 24" key="12">
    <citation type="submission" date="2019-08" db="EMBL/GenBank/DDBJ databases">
        <title>Emergence of NDM-5-producing hypervirulent Klebsiella pneumoniae from clinical infections.</title>
        <authorList>
            <person name="Shen Z."/>
            <person name="Zhang H."/>
            <person name="Li M."/>
        </authorList>
    </citation>
    <scope>NUCLEOTIDE SEQUENCE [LARGE SCALE GENOMIC DNA]</scope>
    <source>
        <strain evidence="7 24">RJ18-01</strain>
        <strain evidence="6 23">RJ18-06</strain>
    </source>
</reference>
<evidence type="ECO:0000313" key="23">
    <source>
        <dbReference type="Proteomes" id="UP000325096"/>
    </source>
</evidence>
<evidence type="ECO:0000313" key="22">
    <source>
        <dbReference type="Proteomes" id="UP000322977"/>
    </source>
</evidence>
<dbReference type="Proteomes" id="UP000325096">
    <property type="component" value="Chromosome"/>
</dbReference>
<dbReference type="Proteomes" id="UP000245817">
    <property type="component" value="Unassembled WGS sequence"/>
</dbReference>
<dbReference type="EMBL" id="NDBK01000040">
    <property type="protein sequence ID" value="OVF74821.1"/>
    <property type="molecule type" value="Genomic_DNA"/>
</dbReference>
<dbReference type="EMBL" id="CP043669">
    <property type="protein sequence ID" value="QEP91745.1"/>
    <property type="molecule type" value="Genomic_DNA"/>
</dbReference>
<reference evidence="13 21" key="10">
    <citation type="submission" date="2019-03" db="EMBL/GenBank/DDBJ databases">
        <title>Multidrug-Resistant Klebsiella pneumoniae Clinical Bloodstream Isolates in Shanghai, China.</title>
        <authorList>
            <person name="Wang S."/>
        </authorList>
    </citation>
    <scope>NUCLEOTIDE SEQUENCE [LARGE SCALE GENOMIC DNA]</scope>
    <source>
        <strain evidence="13 21">RJ1071</strain>
    </source>
</reference>
<dbReference type="EMBL" id="SMTN01000017">
    <property type="protein sequence ID" value="TDJ97691.1"/>
    <property type="molecule type" value="Genomic_DNA"/>
</dbReference>
<evidence type="ECO:0000313" key="9">
    <source>
        <dbReference type="EMBL" id="RDT89728.1"/>
    </source>
</evidence>
<keyword evidence="1" id="KW-1133">Transmembrane helix</keyword>
<evidence type="ECO:0000313" key="16">
    <source>
        <dbReference type="Proteomes" id="UP000234439"/>
    </source>
</evidence>
<keyword evidence="1" id="KW-0812">Transmembrane</keyword>
<dbReference type="Proteomes" id="UP000325127">
    <property type="component" value="Chromosome"/>
</dbReference>
<evidence type="ECO:0000313" key="3">
    <source>
        <dbReference type="EMBL" id="OVF74821.1"/>
    </source>
</evidence>
<dbReference type="EMBL" id="RDAM01000001">
    <property type="protein sequence ID" value="RRF07271.1"/>
    <property type="molecule type" value="Genomic_DNA"/>
</dbReference>
<reference evidence="2 25" key="11">
    <citation type="submission" date="2019-07" db="EMBL/GenBank/DDBJ databases">
        <title>Genome sequence of OXA-232-producing Klebsiella pneumoniae ST23 from septicemic neonate.</title>
        <authorList>
            <person name="Mukherjee S."/>
            <person name="Naha S."/>
            <person name="Bhadury P."/>
            <person name="Basu S."/>
        </authorList>
    </citation>
    <scope>NUCLEOTIDE SEQUENCE [LARGE SCALE GENOMIC DNA]</scope>
    <source>
        <strain evidence="2 25">EN5275</strain>
    </source>
</reference>
<dbReference type="EMBL" id="PCFF01000018">
    <property type="protein sequence ID" value="PVU61552.1"/>
    <property type="molecule type" value="Genomic_DNA"/>
</dbReference>
<evidence type="ECO:0000313" key="7">
    <source>
        <dbReference type="EMBL" id="QEP92733.1"/>
    </source>
</evidence>
<evidence type="ECO:0000313" key="24">
    <source>
        <dbReference type="Proteomes" id="UP000325127"/>
    </source>
</evidence>
<dbReference type="Proteomes" id="UP000234439">
    <property type="component" value="Unassembled WGS sequence"/>
</dbReference>
<proteinExistence type="predicted"/>
<dbReference type="EMBL" id="VSSY01000022">
    <property type="protein sequence ID" value="TYL75534.1"/>
    <property type="molecule type" value="Genomic_DNA"/>
</dbReference>
<dbReference type="Proteomes" id="UP000468995">
    <property type="component" value="Unassembled WGS sequence"/>
</dbReference>
<dbReference type="Proteomes" id="UP000196447">
    <property type="component" value="Unassembled WGS sequence"/>
</dbReference>
<reference evidence="18 19" key="9">
    <citation type="journal article" date="2019" name="Antimicrob. Agents Chemother.">
        <title>Applying Rapid Whole Genome Sequencing to Predict Phenotypic Antimicrobial Susceptibility Testing Results Among Carbapenem-Resistant Klebsiella pneumoniae Clinical Isolates.</title>
        <authorList>
            <person name="Tamma P.D."/>
            <person name="Fan Y."/>
            <person name="Bergman Y."/>
            <person name="Pertea G."/>
            <person name="Kazmi A."/>
            <person name="Lewis S."/>
            <person name="Carroll K.C."/>
            <person name="Schatz M.C."/>
            <person name="Timp W."/>
            <person name="Simner P.J."/>
        </authorList>
    </citation>
    <scope>NUCLEOTIDE SEQUENCE [LARGE SCALE GENOMIC DNA]</scope>
    <source>
        <strain evidence="12 19">KLPN_104</strain>
        <strain evidence="11 18">KLPN_33</strain>
    </source>
</reference>
<reference evidence="14 22" key="13">
    <citation type="submission" date="2019-08" db="EMBL/GenBank/DDBJ databases">
        <title>Phenotypic and genetic characterization of extended-spectrum b-lactamase-producing hypermucoviscous Klebsiella pneumoniae from Chile.</title>
        <authorList>
            <person name="Morales-Leon F."/>
            <person name="Caro C."/>
            <person name="Opazo-Capurro A."/>
            <person name="Lincopan N."/>
            <person name="Dominguez-Yevenes M."/>
            <person name="Lima C."/>
            <person name="Bello-Toledo H."/>
            <person name="Gonzalez-Rocha G."/>
        </authorList>
    </citation>
    <scope>NUCLEOTIDE SEQUENCE [LARGE SCALE GENOMIC DNA]</scope>
    <source>
        <strain evidence="14 22">UCO-494</strain>
    </source>
</reference>
<reference evidence="5 17" key="3">
    <citation type="submission" date="2017-09" db="EMBL/GenBank/DDBJ databases">
        <title>Molecular Epidemiology of Livestock-Associated Methicillin Resistant Staphylococcus aureus (LA-MRSA) and Extended-Spectrum Beta-Lactamase (ESBL)-Producing Enterobacteriaceae in Pigs and Exposed Workers in Cameroon and South Africa.</title>
        <authorList>
            <person name="Founou L."/>
            <person name="Founou R.C."/>
            <person name="Allam M."/>
            <person name="Ismail A."/>
            <person name="Essack S.Y."/>
        </authorList>
    </citation>
    <scope>NUCLEOTIDE SEQUENCE [LARGE SCALE GENOMIC DNA]</scope>
    <source>
        <strain evidence="5 17">HH516E4IA</strain>
    </source>
</reference>
<evidence type="ECO:0000313" key="21">
    <source>
        <dbReference type="Proteomes" id="UP000294951"/>
    </source>
</evidence>
<sequence>MHPIGFPVLLITLLVICYLLWLFVKLRRLSRRQKWLRNRLMTRGAVGPGRRTRRRHHRKE</sequence>
<reference evidence="10 20" key="8">
    <citation type="submission" date="2018-10" db="EMBL/GenBank/DDBJ databases">
        <authorList>
            <person name="Vanduin D."/>
            <person name="Fouts D."/>
            <person name="Wright M."/>
            <person name="Sutton G."/>
            <person name="Nguyen K."/>
            <person name="Kreiswirth B."/>
            <person name="Chen L."/>
            <person name="Rojas L."/>
            <person name="Hujer A."/>
            <person name="Hujer K."/>
            <person name="Bonomo R."/>
            <person name="Adams M."/>
        </authorList>
    </citation>
    <scope>NUCLEOTIDE SEQUENCE [LARGE SCALE GENOMIC DNA]</scope>
    <source>
        <strain evidence="10 20">CRK0165</strain>
    </source>
</reference>
<evidence type="ECO:0000313" key="4">
    <source>
        <dbReference type="EMBL" id="PLE26457.1"/>
    </source>
</evidence>
<reference evidence="8" key="5">
    <citation type="submission" date="2018-07" db="EMBL/GenBank/DDBJ databases">
        <authorList>
            <person name="Martins R.C."/>
            <person name="Perdigao-Neto L.V."/>
            <person name="Costa S.F."/>
            <person name="Levin A.S.S."/>
        </authorList>
    </citation>
    <scope>NUCLEOTIDE SEQUENCE</scope>
    <source>
        <strain evidence="8">BC_5001</strain>
    </source>
</reference>
<evidence type="ECO:0000313" key="19">
    <source>
        <dbReference type="Proteomes" id="UP000275975"/>
    </source>
</evidence>
<evidence type="ECO:0000313" key="12">
    <source>
        <dbReference type="EMBL" id="RRF07271.1"/>
    </source>
</evidence>
<dbReference type="Proteomes" id="UP000294951">
    <property type="component" value="Unassembled WGS sequence"/>
</dbReference>
<dbReference type="EMBL" id="QRCF01000018">
    <property type="protein sequence ID" value="RDT89728.1"/>
    <property type="molecule type" value="Genomic_DNA"/>
</dbReference>
<dbReference type="Proteomes" id="UP000253559">
    <property type="component" value="Unassembled WGS sequence"/>
</dbReference>
<evidence type="ECO:0000313" key="8">
    <source>
        <dbReference type="EMBL" id="RBZ19619.1"/>
    </source>
</evidence>
<evidence type="ECO:0000313" key="10">
    <source>
        <dbReference type="EMBL" id="ROG97462.1"/>
    </source>
</evidence>
<protein>
    <recommendedName>
        <fullName evidence="26">High mobility group protein Z</fullName>
    </recommendedName>
</protein>
<evidence type="ECO:0000313" key="11">
    <source>
        <dbReference type="EMBL" id="RRE43667.1"/>
    </source>
</evidence>
<keyword evidence="1" id="KW-0472">Membrane</keyword>
<evidence type="ECO:0000313" key="20">
    <source>
        <dbReference type="Proteomes" id="UP000283322"/>
    </source>
</evidence>
<gene>
    <name evidence="3" type="ORF">B5L96_08360</name>
    <name evidence="4" type="ORF">B6I68_17320</name>
    <name evidence="10" type="ORF">BL124_00012870</name>
    <name evidence="5" type="ORF">CP554_16915</name>
    <name evidence="8" type="ORF">DM078_20265</name>
    <name evidence="9" type="ORF">DW286_17130</name>
    <name evidence="13" type="ORF">E1814_17295</name>
    <name evidence="12" type="ORF">EAO17_14085</name>
    <name evidence="11" type="ORF">EAO28_15065</name>
    <name evidence="2" type="ORF">FME62_27220</name>
    <name evidence="14" type="ORF">FXN67_21220</name>
    <name evidence="7" type="ORF">FZ928_20970</name>
    <name evidence="6" type="ORF">FZ929_16140</name>
</gene>
<evidence type="ECO:0000313" key="13">
    <source>
        <dbReference type="EMBL" id="TDJ97691.1"/>
    </source>
</evidence>
<dbReference type="Proteomes" id="UP000254657">
    <property type="component" value="Unassembled WGS sequence"/>
</dbReference>
<dbReference type="EMBL" id="CP043670">
    <property type="protein sequence ID" value="QEP92733.1"/>
    <property type="molecule type" value="Genomic_DNA"/>
</dbReference>
<evidence type="ECO:0008006" key="26">
    <source>
        <dbReference type="Google" id="ProtNLM"/>
    </source>
</evidence>
<dbReference type="Proteomes" id="UP000283322">
    <property type="component" value="Unassembled WGS sequence"/>
</dbReference>
<evidence type="ECO:0000313" key="18">
    <source>
        <dbReference type="Proteomes" id="UP000272440"/>
    </source>
</evidence>
<reference evidence="12" key="7">
    <citation type="submission" date="2018-10" db="EMBL/GenBank/DDBJ databases">
        <authorList>
            <person name="Fan Y."/>
            <person name="Timp W."/>
            <person name="Bergman Y."/>
            <person name="Tamma P."/>
            <person name="Simner P."/>
        </authorList>
    </citation>
    <scope>NUCLEOTIDE SEQUENCE</scope>
    <source>
        <strain evidence="12">KLPN_104</strain>
    </source>
</reference>
<organism evidence="11 18">
    <name type="scientific">Klebsiella pneumoniae</name>
    <dbReference type="NCBI Taxonomy" id="573"/>
    <lineage>
        <taxon>Bacteria</taxon>
        <taxon>Pseudomonadati</taxon>
        <taxon>Pseudomonadota</taxon>
        <taxon>Gammaproteobacteria</taxon>
        <taxon>Enterobacterales</taxon>
        <taxon>Enterobacteriaceae</taxon>
        <taxon>Klebsiella/Raoultella group</taxon>
        <taxon>Klebsiella</taxon>
        <taxon>Klebsiella pneumoniae complex</taxon>
    </lineage>
</organism>
<evidence type="ECO:0000313" key="17">
    <source>
        <dbReference type="Proteomes" id="UP000245817"/>
    </source>
</evidence>
<dbReference type="Proteomes" id="UP000272440">
    <property type="component" value="Unassembled WGS sequence"/>
</dbReference>
<reference evidence="9" key="4">
    <citation type="submission" date="2018-07" db="EMBL/GenBank/DDBJ databases">
        <title>Draft genome sequence of Klebsiella pneumoniae K293.</title>
        <authorList>
            <person name="He F."/>
        </authorList>
    </citation>
    <scope>NUCLEOTIDE SEQUENCE</scope>
    <source>
        <strain evidence="9">K293</strain>
    </source>
</reference>
<dbReference type="Proteomes" id="UP000275975">
    <property type="component" value="Unassembled WGS sequence"/>
</dbReference>
<reference evidence="8" key="6">
    <citation type="submission" date="2018-08" db="EMBL/GenBank/DDBJ databases">
        <title>Klebsiella pneumoniae genome sequencing and assembly.</title>
        <authorList>
            <person name="Martins R.C.R."/>
            <person name="Perdigao-Neto L.V."/>
            <person name="Costa S.F."/>
            <person name="Levin A.S.S."/>
        </authorList>
    </citation>
    <scope>NUCLEOTIDE SEQUENCE</scope>
    <source>
        <strain evidence="8">BC_5001</strain>
    </source>
</reference>
<dbReference type="EMBL" id="VINI01000039">
    <property type="protein sequence ID" value="MSS34436.1"/>
    <property type="molecule type" value="Genomic_DNA"/>
</dbReference>
<dbReference type="Proteomes" id="UP000322977">
    <property type="component" value="Unassembled WGS sequence"/>
</dbReference>
<dbReference type="AlphaFoldDB" id="A0A1L5I0F8"/>
<feature type="transmembrane region" description="Helical" evidence="1">
    <location>
        <begin position="6"/>
        <end position="24"/>
    </location>
</feature>
<evidence type="ECO:0000313" key="25">
    <source>
        <dbReference type="Proteomes" id="UP000468995"/>
    </source>
</evidence>
<name>A0A1L5I0F8_KLEPN</name>
<dbReference type="EMBL" id="RCZY01000002">
    <property type="protein sequence ID" value="RRE43667.1"/>
    <property type="molecule type" value="Genomic_DNA"/>
</dbReference>
<dbReference type="EMBL" id="NCMJ01000096">
    <property type="protein sequence ID" value="PLE26457.1"/>
    <property type="molecule type" value="Genomic_DNA"/>
</dbReference>
<evidence type="ECO:0000313" key="6">
    <source>
        <dbReference type="EMBL" id="QEP91745.1"/>
    </source>
</evidence>
<reference evidence="3 15" key="2">
    <citation type="submission" date="2017-03" db="EMBL/GenBank/DDBJ databases">
        <authorList>
            <person name="Fouts D."/>
            <person name="Stalin M.J."/>
            <person name="Chen L."/>
            <person name="Wright M."/>
            <person name="Sutton G."/>
            <person name="Nguyen K."/>
            <person name="Vanduin D."/>
            <person name="Rojas L."/>
            <person name="Hujer A."/>
            <person name="Hujer K."/>
            <person name="Bonomo R."/>
            <person name="Kreiswirth B."/>
            <person name="Adams M."/>
        </authorList>
    </citation>
    <scope>NUCLEOTIDE SEQUENCE [LARGE SCALE GENOMIC DNA]</scope>
    <source>
        <strain evidence="3 15">39383</strain>
    </source>
</reference>
<dbReference type="EMBL" id="MPYG04000088">
    <property type="protein sequence ID" value="ROG97462.1"/>
    <property type="molecule type" value="Genomic_DNA"/>
</dbReference>
<evidence type="ECO:0000313" key="15">
    <source>
        <dbReference type="Proteomes" id="UP000196447"/>
    </source>
</evidence>
<dbReference type="EMBL" id="QOHW01000017">
    <property type="protein sequence ID" value="RBZ19619.1"/>
    <property type="molecule type" value="Genomic_DNA"/>
</dbReference>
<evidence type="ECO:0000313" key="14">
    <source>
        <dbReference type="EMBL" id="TYL75534.1"/>
    </source>
</evidence>
<accession>A0A1L5I0F8</accession>
<evidence type="ECO:0000313" key="2">
    <source>
        <dbReference type="EMBL" id="MSS34436.1"/>
    </source>
</evidence>
<reference evidence="4 16" key="1">
    <citation type="journal article" date="2017" name="J. Infect. Dis.">
        <title>An Analysis of the Epidemic of Klebsiella pneumoniae Carbapenemase-Producing K. pneumoniae: Convergence of Two Evolutionary Mechanisms Creates the Perfect Storm.</title>
        <authorList>
            <person name="Rojas L.J."/>
            <person name="Weinstock G.M."/>
            <person name="De La Cadena E."/>
            <person name="Diaz L."/>
            <person name="Rios R."/>
            <person name="Hanson B.M."/>
            <person name="Brown J.S."/>
            <person name="Vats P."/>
            <person name="Phillips D.S."/>
            <person name="Nguyen H."/>
            <person name="Hujer K.M."/>
            <person name="Correa A."/>
            <person name="Adams M.D."/>
            <person name="Perez F."/>
            <person name="Sodergren E."/>
            <person name="Narechania A."/>
            <person name="Planet P.J."/>
            <person name="Villegas M.V."/>
            <person name="Bonomo R.A."/>
            <person name="Arias C.A."/>
        </authorList>
    </citation>
    <scope>NUCLEOTIDE SEQUENCE [LARGE SCALE GENOMIC DNA]</scope>
    <source>
        <strain evidence="4 16">COL-Kpn30</strain>
    </source>
</reference>
<evidence type="ECO:0000256" key="1">
    <source>
        <dbReference type="SAM" id="Phobius"/>
    </source>
</evidence>